<evidence type="ECO:0000313" key="1">
    <source>
        <dbReference type="EMBL" id="SDX41663.1"/>
    </source>
</evidence>
<name>A0A1H3BI75_EUBBA</name>
<proteinExistence type="predicted"/>
<dbReference type="AlphaFoldDB" id="A0A1H3BI75"/>
<dbReference type="EMBL" id="FNOU01000002">
    <property type="protein sequence ID" value="SDX41663.1"/>
    <property type="molecule type" value="Genomic_DNA"/>
</dbReference>
<organism evidence="1 2">
    <name type="scientific">Eubacterium barkeri</name>
    <name type="common">Clostridium barkeri</name>
    <dbReference type="NCBI Taxonomy" id="1528"/>
    <lineage>
        <taxon>Bacteria</taxon>
        <taxon>Bacillati</taxon>
        <taxon>Bacillota</taxon>
        <taxon>Clostridia</taxon>
        <taxon>Eubacteriales</taxon>
        <taxon>Eubacteriaceae</taxon>
        <taxon>Eubacterium</taxon>
    </lineage>
</organism>
<evidence type="ECO:0000313" key="2">
    <source>
        <dbReference type="Proteomes" id="UP000199652"/>
    </source>
</evidence>
<sequence length="54" mass="6468">MVALVLMMLALGAIIEFEYQRPTIETKRRVYVVPWPWKLEWDGNGFIMRLEVKE</sequence>
<reference evidence="2" key="1">
    <citation type="submission" date="2016-10" db="EMBL/GenBank/DDBJ databases">
        <authorList>
            <person name="Varghese N."/>
            <person name="Submissions S."/>
        </authorList>
    </citation>
    <scope>NUCLEOTIDE SEQUENCE [LARGE SCALE GENOMIC DNA]</scope>
    <source>
        <strain evidence="2">VPI 5359</strain>
    </source>
</reference>
<accession>A0A1H3BI75</accession>
<keyword evidence="2" id="KW-1185">Reference proteome</keyword>
<dbReference type="STRING" id="1528.SAMN04488579_10291"/>
<gene>
    <name evidence="1" type="ORF">SAMN04488579_10291</name>
</gene>
<protein>
    <submittedName>
        <fullName evidence="1">Uncharacterized protein</fullName>
    </submittedName>
</protein>
<dbReference type="Proteomes" id="UP000199652">
    <property type="component" value="Unassembled WGS sequence"/>
</dbReference>